<dbReference type="Proteomes" id="UP000246991">
    <property type="component" value="Unassembled WGS sequence"/>
</dbReference>
<proteinExistence type="predicted"/>
<evidence type="ECO:0000313" key="3">
    <source>
        <dbReference type="Proteomes" id="UP000246991"/>
    </source>
</evidence>
<accession>A0A317SKJ3</accession>
<gene>
    <name evidence="2" type="ORF">C7212DRAFT_346319</name>
</gene>
<organism evidence="2 3">
    <name type="scientific">Tuber magnatum</name>
    <name type="common">white Piedmont truffle</name>
    <dbReference type="NCBI Taxonomy" id="42249"/>
    <lineage>
        <taxon>Eukaryota</taxon>
        <taxon>Fungi</taxon>
        <taxon>Dikarya</taxon>
        <taxon>Ascomycota</taxon>
        <taxon>Pezizomycotina</taxon>
        <taxon>Pezizomycetes</taxon>
        <taxon>Pezizales</taxon>
        <taxon>Tuberaceae</taxon>
        <taxon>Tuber</taxon>
    </lineage>
</organism>
<dbReference type="OrthoDB" id="10007757at2759"/>
<feature type="signal peptide" evidence="1">
    <location>
        <begin position="1"/>
        <end position="28"/>
    </location>
</feature>
<protein>
    <submittedName>
        <fullName evidence="2">Uncharacterized protein</fullName>
    </submittedName>
</protein>
<name>A0A317SKJ3_9PEZI</name>
<feature type="chain" id="PRO_5016341047" evidence="1">
    <location>
        <begin position="29"/>
        <end position="259"/>
    </location>
</feature>
<keyword evidence="3" id="KW-1185">Reference proteome</keyword>
<sequence>MYFSTHIIRTTLLILSSSILNLPIQANGYWTRVSLRIEGHNDIFPPEMPSLFDDTVFTAGHIVTAHEDKSGSHMCDGTNNGAHTTPGATITSTIDDAVTKWEGRWSKKFQEYFITSISEQQAGRDYFWAMFVNYKPVDKGGCQSKVAADDQVLVGLGKAGARALQASASPSRVVAGEEVEFTVVDGANGAPVEGARVQATWLTTGVDGKTKTRLYREPGEHKFRAWKNGDIRSTEFTVTVTEEMSSQAVGDAGFRGCNQ</sequence>
<dbReference type="EMBL" id="PYWC01000063">
    <property type="protein sequence ID" value="PWW74277.1"/>
    <property type="molecule type" value="Genomic_DNA"/>
</dbReference>
<dbReference type="AlphaFoldDB" id="A0A317SKJ3"/>
<reference evidence="2 3" key="1">
    <citation type="submission" date="2018-03" db="EMBL/GenBank/DDBJ databases">
        <title>Genomes of Pezizomycetes fungi and the evolution of truffles.</title>
        <authorList>
            <person name="Murat C."/>
            <person name="Payen T."/>
            <person name="Noel B."/>
            <person name="Kuo A."/>
            <person name="Martin F.M."/>
        </authorList>
    </citation>
    <scope>NUCLEOTIDE SEQUENCE [LARGE SCALE GENOMIC DNA]</scope>
    <source>
        <strain evidence="2">091103-1</strain>
    </source>
</reference>
<comment type="caution">
    <text evidence="2">The sequence shown here is derived from an EMBL/GenBank/DDBJ whole genome shotgun (WGS) entry which is preliminary data.</text>
</comment>
<evidence type="ECO:0000313" key="2">
    <source>
        <dbReference type="EMBL" id="PWW74277.1"/>
    </source>
</evidence>
<evidence type="ECO:0000256" key="1">
    <source>
        <dbReference type="SAM" id="SignalP"/>
    </source>
</evidence>
<keyword evidence="1" id="KW-0732">Signal</keyword>